<comment type="pathway">
    <text evidence="2 10">Cofactor biosynthesis; NAD(+) biosynthesis; deamido-NAD(+) from nicotinate D-ribonucleotide: step 1/1.</text>
</comment>
<evidence type="ECO:0000256" key="4">
    <source>
        <dbReference type="ARBA" id="ARBA00022679"/>
    </source>
</evidence>
<name>A0ABM8BHI0_9LACO</name>
<dbReference type="InterPro" id="IPR004821">
    <property type="entry name" value="Cyt_trans-like"/>
</dbReference>
<keyword evidence="3 10" id="KW-0662">Pyridine nucleotide biosynthesis</keyword>
<feature type="domain" description="Cytidyltransferase-like" evidence="11">
    <location>
        <begin position="32"/>
        <end position="186"/>
    </location>
</feature>
<keyword evidence="13" id="KW-1185">Reference proteome</keyword>
<dbReference type="PANTHER" id="PTHR39321">
    <property type="entry name" value="NICOTINATE-NUCLEOTIDE ADENYLYLTRANSFERASE-RELATED"/>
    <property type="match status" value="1"/>
</dbReference>
<evidence type="ECO:0000256" key="10">
    <source>
        <dbReference type="HAMAP-Rule" id="MF_00244"/>
    </source>
</evidence>
<dbReference type="EMBL" id="AP026803">
    <property type="protein sequence ID" value="BDR60736.1"/>
    <property type="molecule type" value="Genomic_DNA"/>
</dbReference>
<accession>A0ABM8BHI0</accession>
<comment type="similarity">
    <text evidence="10">Belongs to the NadD family.</text>
</comment>
<keyword evidence="5 10" id="KW-0548">Nucleotidyltransferase</keyword>
<evidence type="ECO:0000256" key="6">
    <source>
        <dbReference type="ARBA" id="ARBA00022741"/>
    </source>
</evidence>
<dbReference type="SUPFAM" id="SSF52374">
    <property type="entry name" value="Nucleotidylyl transferase"/>
    <property type="match status" value="1"/>
</dbReference>
<dbReference type="NCBIfam" id="TIGR00482">
    <property type="entry name" value="nicotinate (nicotinamide) nucleotide adenylyltransferase"/>
    <property type="match status" value="1"/>
</dbReference>
<reference evidence="12 13" key="1">
    <citation type="journal article" date="2023" name="Microbiol. Spectr.">
        <title>Symbiosis of Carpenter Bees with Uncharacterized Lactic Acid Bacteria Showing NAD Auxotrophy.</title>
        <authorList>
            <person name="Kawasaki S."/>
            <person name="Ozawa K."/>
            <person name="Mori T."/>
            <person name="Yamamoto A."/>
            <person name="Ito M."/>
            <person name="Ohkuma M."/>
            <person name="Sakamoto M."/>
            <person name="Matsutani M."/>
        </authorList>
    </citation>
    <scope>NUCLEOTIDE SEQUENCE [LARGE SCALE GENOMIC DNA]</scope>
    <source>
        <strain evidence="12 13">Kim32-2</strain>
    </source>
</reference>
<dbReference type="CDD" id="cd02165">
    <property type="entry name" value="NMNAT"/>
    <property type="match status" value="1"/>
</dbReference>
<evidence type="ECO:0000256" key="2">
    <source>
        <dbReference type="ARBA" id="ARBA00005019"/>
    </source>
</evidence>
<dbReference type="EC" id="2.7.7.18" evidence="10"/>
<dbReference type="Gene3D" id="3.40.50.620">
    <property type="entry name" value="HUPs"/>
    <property type="match status" value="1"/>
</dbReference>
<evidence type="ECO:0000313" key="13">
    <source>
        <dbReference type="Proteomes" id="UP001321741"/>
    </source>
</evidence>
<evidence type="ECO:0000256" key="5">
    <source>
        <dbReference type="ARBA" id="ARBA00022695"/>
    </source>
</evidence>
<dbReference type="Proteomes" id="UP001321741">
    <property type="component" value="Chromosome"/>
</dbReference>
<comment type="catalytic activity">
    <reaction evidence="9 10">
        <text>nicotinate beta-D-ribonucleotide + ATP + H(+) = deamido-NAD(+) + diphosphate</text>
        <dbReference type="Rhea" id="RHEA:22860"/>
        <dbReference type="ChEBI" id="CHEBI:15378"/>
        <dbReference type="ChEBI" id="CHEBI:30616"/>
        <dbReference type="ChEBI" id="CHEBI:33019"/>
        <dbReference type="ChEBI" id="CHEBI:57502"/>
        <dbReference type="ChEBI" id="CHEBI:58437"/>
        <dbReference type="EC" id="2.7.7.18"/>
    </reaction>
</comment>
<dbReference type="NCBIfam" id="TIGR00125">
    <property type="entry name" value="cyt_tran_rel"/>
    <property type="match status" value="1"/>
</dbReference>
<dbReference type="PANTHER" id="PTHR39321:SF3">
    <property type="entry name" value="PHOSPHOPANTETHEINE ADENYLYLTRANSFERASE"/>
    <property type="match status" value="1"/>
</dbReference>
<keyword evidence="7 10" id="KW-0067">ATP-binding</keyword>
<dbReference type="GO" id="GO:0016779">
    <property type="term" value="F:nucleotidyltransferase activity"/>
    <property type="evidence" value="ECO:0007669"/>
    <property type="project" value="UniProtKB-KW"/>
</dbReference>
<dbReference type="HAMAP" id="MF_00244">
    <property type="entry name" value="NaMN_adenylyltr"/>
    <property type="match status" value="1"/>
</dbReference>
<dbReference type="NCBIfam" id="NF000841">
    <property type="entry name" value="PRK00071.1-4"/>
    <property type="match status" value="1"/>
</dbReference>
<evidence type="ECO:0000256" key="9">
    <source>
        <dbReference type="ARBA" id="ARBA00048721"/>
    </source>
</evidence>
<evidence type="ECO:0000256" key="1">
    <source>
        <dbReference type="ARBA" id="ARBA00002324"/>
    </source>
</evidence>
<evidence type="ECO:0000313" key="12">
    <source>
        <dbReference type="EMBL" id="BDR60736.1"/>
    </source>
</evidence>
<evidence type="ECO:0000256" key="8">
    <source>
        <dbReference type="ARBA" id="ARBA00023027"/>
    </source>
</evidence>
<sequence>MIAIAKSLAENPTVAVAAERAVVADKGRQIGLLGGTFNPIHIGHLIVAEQVLIKLHLDEIWFIPTNIPPLKDAPTVSVQDRTNMLELATQDNPHFQVKLFELQRGGVSYTVDTLRYLRKTQPANHYYLIMGSDQVNALGKWKEPTQLAQMATLVGVQRAGYPQQAPLPMIWVDVPAVELSSTAIRQAIASGGSIRYLVPAAVCNYIQKKGLYHD</sequence>
<proteinExistence type="inferred from homology"/>
<evidence type="ECO:0000256" key="3">
    <source>
        <dbReference type="ARBA" id="ARBA00022642"/>
    </source>
</evidence>
<evidence type="ECO:0000259" key="11">
    <source>
        <dbReference type="Pfam" id="PF01467"/>
    </source>
</evidence>
<keyword evidence="6 10" id="KW-0547">Nucleotide-binding</keyword>
<keyword evidence="4 10" id="KW-0808">Transferase</keyword>
<evidence type="ECO:0000256" key="7">
    <source>
        <dbReference type="ARBA" id="ARBA00022840"/>
    </source>
</evidence>
<dbReference type="Pfam" id="PF01467">
    <property type="entry name" value="CTP_transf_like"/>
    <property type="match status" value="1"/>
</dbReference>
<dbReference type="NCBIfam" id="NF000840">
    <property type="entry name" value="PRK00071.1-3"/>
    <property type="match status" value="1"/>
</dbReference>
<organism evidence="12 13">
    <name type="scientific">Lactobacillus xylocopicola</name>
    <dbReference type="NCBI Taxonomy" id="2976676"/>
    <lineage>
        <taxon>Bacteria</taxon>
        <taxon>Bacillati</taxon>
        <taxon>Bacillota</taxon>
        <taxon>Bacilli</taxon>
        <taxon>Lactobacillales</taxon>
        <taxon>Lactobacillaceae</taxon>
        <taxon>Lactobacillus</taxon>
    </lineage>
</organism>
<dbReference type="InterPro" id="IPR005248">
    <property type="entry name" value="NadD/NMNAT"/>
</dbReference>
<protein>
    <recommendedName>
        <fullName evidence="10">Probable nicotinate-nucleotide adenylyltransferase</fullName>
        <ecNumber evidence="10">2.7.7.18</ecNumber>
    </recommendedName>
    <alternativeName>
        <fullName evidence="10">Deamido-NAD(+) diphosphorylase</fullName>
    </alternativeName>
    <alternativeName>
        <fullName evidence="10">Deamido-NAD(+) pyrophosphorylase</fullName>
    </alternativeName>
    <alternativeName>
        <fullName evidence="10">Nicotinate mononucleotide adenylyltransferase</fullName>
        <shortName evidence="10">NaMN adenylyltransferase</shortName>
    </alternativeName>
</protein>
<comment type="function">
    <text evidence="1 10">Catalyzes the reversible adenylation of nicotinate mononucleotide (NaMN) to nicotinic acid adenine dinucleotide (NaAD).</text>
</comment>
<gene>
    <name evidence="10 12" type="primary">nadD</name>
    <name evidence="12" type="ORF">KIM322_09970</name>
</gene>
<dbReference type="InterPro" id="IPR014729">
    <property type="entry name" value="Rossmann-like_a/b/a_fold"/>
</dbReference>
<keyword evidence="8 10" id="KW-0520">NAD</keyword>
<dbReference type="RefSeq" id="WP_425604620.1">
    <property type="nucleotide sequence ID" value="NZ_AP026803.1"/>
</dbReference>